<sequence>MGFTIFEASVSDYAVTGNDVGTGSLLAALADAGFLIGLKRNRYLDGTIPIPPKEISMVATFFVISNPFYEHWQRQDAIIVVILFSTILENILIQVVSHITSATIWCDLAKSFSSQSRARVIQLRTELVNTRKGAQSAHDFFMQIKRMTDELVVAGHTLHCDEIISYLLSGLGHDYDSFVTTITTCIDLVTLEEAYALLLTTKSRLQHHNSPIVQPTIHMATRQYSSSSYRDRNTYRGRNYRDVPFSSGSNGRNTFHRDTMICQVCDKLGHSAKKCYNRFDVTYHDNVGKSNNLQGLMATTSFVSTTDWHPDTGATYHLTNNMDNLNLRSEDYTGSDHVFVGNGAGTNELPSSSHIDAPLPVSSSTPEPPL</sequence>
<comment type="caution">
    <text evidence="2">The sequence shown here is derived from an EMBL/GenBank/DDBJ whole genome shotgun (WGS) entry which is preliminary data.</text>
</comment>
<name>A0A4V6A738_POPAL</name>
<dbReference type="SUPFAM" id="SSF57756">
    <property type="entry name" value="Retrovirus zinc finger-like domains"/>
    <property type="match status" value="1"/>
</dbReference>
<proteinExistence type="predicted"/>
<dbReference type="Pfam" id="PF14223">
    <property type="entry name" value="Retrotran_gag_2"/>
    <property type="match status" value="1"/>
</dbReference>
<dbReference type="PANTHER" id="PTHR47481">
    <property type="match status" value="1"/>
</dbReference>
<dbReference type="GO" id="GO:0008270">
    <property type="term" value="F:zinc ion binding"/>
    <property type="evidence" value="ECO:0007669"/>
    <property type="project" value="InterPro"/>
</dbReference>
<dbReference type="AlphaFoldDB" id="A0A4V6A738"/>
<evidence type="ECO:0000313" key="2">
    <source>
        <dbReference type="EMBL" id="TKR97125.1"/>
    </source>
</evidence>
<accession>A0A4V6A738</accession>
<gene>
    <name evidence="2" type="ORF">D5086_0000216050</name>
</gene>
<dbReference type="InterPro" id="IPR036875">
    <property type="entry name" value="Znf_CCHC_sf"/>
</dbReference>
<dbReference type="EMBL" id="RCHU01000728">
    <property type="protein sequence ID" value="TKR97125.1"/>
    <property type="molecule type" value="Genomic_DNA"/>
</dbReference>
<organism evidence="2">
    <name type="scientific">Populus alba</name>
    <name type="common">White poplar</name>
    <dbReference type="NCBI Taxonomy" id="43335"/>
    <lineage>
        <taxon>Eukaryota</taxon>
        <taxon>Viridiplantae</taxon>
        <taxon>Streptophyta</taxon>
        <taxon>Embryophyta</taxon>
        <taxon>Tracheophyta</taxon>
        <taxon>Spermatophyta</taxon>
        <taxon>Magnoliopsida</taxon>
        <taxon>eudicotyledons</taxon>
        <taxon>Gunneridae</taxon>
        <taxon>Pentapetalae</taxon>
        <taxon>rosids</taxon>
        <taxon>fabids</taxon>
        <taxon>Malpighiales</taxon>
        <taxon>Salicaceae</taxon>
        <taxon>Saliceae</taxon>
        <taxon>Populus</taxon>
    </lineage>
</organism>
<reference evidence="2" key="1">
    <citation type="submission" date="2018-10" db="EMBL/GenBank/DDBJ databases">
        <title>Population genomic analysis revealed the cold adaptation of white poplar.</title>
        <authorList>
            <person name="Liu Y.-J."/>
        </authorList>
    </citation>
    <scope>NUCLEOTIDE SEQUENCE [LARGE SCALE GENOMIC DNA]</scope>
    <source>
        <strain evidence="2">PAL-ZL1</strain>
    </source>
</reference>
<dbReference type="GO" id="GO:0003676">
    <property type="term" value="F:nucleic acid binding"/>
    <property type="evidence" value="ECO:0007669"/>
    <property type="project" value="InterPro"/>
</dbReference>
<dbReference type="PANTHER" id="PTHR47481:SF31">
    <property type="entry name" value="OS01G0873500 PROTEIN"/>
    <property type="match status" value="1"/>
</dbReference>
<feature type="compositionally biased region" description="Polar residues" evidence="1">
    <location>
        <begin position="361"/>
        <end position="370"/>
    </location>
</feature>
<feature type="region of interest" description="Disordered" evidence="1">
    <location>
        <begin position="343"/>
        <end position="370"/>
    </location>
</feature>
<protein>
    <submittedName>
        <fullName evidence="2">Uncharacterized protein</fullName>
    </submittedName>
</protein>
<evidence type="ECO:0000256" key="1">
    <source>
        <dbReference type="SAM" id="MobiDB-lite"/>
    </source>
</evidence>